<evidence type="ECO:0000256" key="10">
    <source>
        <dbReference type="RuleBase" id="RU361208"/>
    </source>
</evidence>
<dbReference type="Pfam" id="PF07335">
    <property type="entry name" value="Glyco_hydro_75"/>
    <property type="match status" value="1"/>
</dbReference>
<evidence type="ECO:0000256" key="9">
    <source>
        <dbReference type="ARBA" id="ARBA00023326"/>
    </source>
</evidence>
<evidence type="ECO:0000256" key="4">
    <source>
        <dbReference type="ARBA" id="ARBA00022525"/>
    </source>
</evidence>
<keyword evidence="6 10" id="KW-0378">Hydrolase</keyword>
<feature type="chain" id="PRO_5025716074" description="Endo-chitosanase" evidence="10">
    <location>
        <begin position="17"/>
        <end position="260"/>
    </location>
</feature>
<dbReference type="AlphaFoldDB" id="A0A6A5V1N4"/>
<comment type="function">
    <text evidence="10">Chitosanase catalyzing the endo-type cleavage of chitosan, the deacylated form of chitin. Chitosanase may be crucial in the degradation of the deacetylated portion of chitin in the fungal cell wall.</text>
</comment>
<comment type="subcellular location">
    <subcellularLocation>
        <location evidence="2 10">Secreted</location>
    </subcellularLocation>
</comment>
<evidence type="ECO:0000313" key="11">
    <source>
        <dbReference type="EMBL" id="KAF1967217.1"/>
    </source>
</evidence>
<evidence type="ECO:0000256" key="8">
    <source>
        <dbReference type="ARBA" id="ARBA00023295"/>
    </source>
</evidence>
<dbReference type="GO" id="GO:0005576">
    <property type="term" value="C:extracellular region"/>
    <property type="evidence" value="ECO:0007669"/>
    <property type="project" value="UniProtKB-SubCell"/>
</dbReference>
<dbReference type="EC" id="3.2.1.132" evidence="10"/>
<dbReference type="PROSITE" id="PS51257">
    <property type="entry name" value="PROKAR_LIPOPROTEIN"/>
    <property type="match status" value="1"/>
</dbReference>
<sequence>MRSATSLAMLLASVAACREVPSNLKSFYNAHKNSSCANPISIEYSSGQGDADTVYCQDDASGAVFLKDTSKGYADVDIDCDGAGIGTGDCGDDPSGQSMTAFKDLVQEYSNGAVDDLNTHIHNFVVLGNDNSADEGDGGKSFDPTKDADIQPLSVVAVVCGDKLVYGVWGDVNGGKVTGEASLSLAKQCFPDEELSGDSGHTDHDVLYLAFPGEDAIAKDANWEAETAEEFEESLAAIGDELVKKVAAGKAKSRVMRATL</sequence>
<comment type="catalytic activity">
    <reaction evidence="1 10">
        <text>Endohydrolysis of beta-(1-&gt;4)-linkages between D-glucosamine residues in a partly acetylated chitosan.</text>
        <dbReference type="EC" id="3.2.1.132"/>
    </reaction>
</comment>
<keyword evidence="7" id="KW-0119">Carbohydrate metabolism</keyword>
<reference evidence="11" key="1">
    <citation type="journal article" date="2020" name="Stud. Mycol.">
        <title>101 Dothideomycetes genomes: a test case for predicting lifestyles and emergence of pathogens.</title>
        <authorList>
            <person name="Haridas S."/>
            <person name="Albert R."/>
            <person name="Binder M."/>
            <person name="Bloem J."/>
            <person name="Labutti K."/>
            <person name="Salamov A."/>
            <person name="Andreopoulos B."/>
            <person name="Baker S."/>
            <person name="Barry K."/>
            <person name="Bills G."/>
            <person name="Bluhm B."/>
            <person name="Cannon C."/>
            <person name="Castanera R."/>
            <person name="Culley D."/>
            <person name="Daum C."/>
            <person name="Ezra D."/>
            <person name="Gonzalez J."/>
            <person name="Henrissat B."/>
            <person name="Kuo A."/>
            <person name="Liang C."/>
            <person name="Lipzen A."/>
            <person name="Lutzoni F."/>
            <person name="Magnuson J."/>
            <person name="Mondo S."/>
            <person name="Nolan M."/>
            <person name="Ohm R."/>
            <person name="Pangilinan J."/>
            <person name="Park H.-J."/>
            <person name="Ramirez L."/>
            <person name="Alfaro M."/>
            <person name="Sun H."/>
            <person name="Tritt A."/>
            <person name="Yoshinaga Y."/>
            <person name="Zwiers L.-H."/>
            <person name="Turgeon B."/>
            <person name="Goodwin S."/>
            <person name="Spatafora J."/>
            <person name="Crous P."/>
            <person name="Grigoriev I."/>
        </authorList>
    </citation>
    <scope>NUCLEOTIDE SEQUENCE</scope>
    <source>
        <strain evidence="11">CBS 107.79</strain>
    </source>
</reference>
<dbReference type="GO" id="GO:0016977">
    <property type="term" value="F:chitosanase activity"/>
    <property type="evidence" value="ECO:0007669"/>
    <property type="project" value="UniProtKB-EC"/>
</dbReference>
<keyword evidence="9 10" id="KW-0624">Polysaccharide degradation</keyword>
<feature type="signal peptide" evidence="10">
    <location>
        <begin position="1"/>
        <end position="16"/>
    </location>
</feature>
<dbReference type="InterPro" id="IPR009939">
    <property type="entry name" value="Chitosanase_fungal"/>
</dbReference>
<evidence type="ECO:0000256" key="5">
    <source>
        <dbReference type="ARBA" id="ARBA00022729"/>
    </source>
</evidence>
<keyword evidence="8 10" id="KW-0326">Glycosidase</keyword>
<comment type="similarity">
    <text evidence="3 10">Belongs to the glycosyl hydrolase 75 family.</text>
</comment>
<evidence type="ECO:0000256" key="6">
    <source>
        <dbReference type="ARBA" id="ARBA00022801"/>
    </source>
</evidence>
<dbReference type="Proteomes" id="UP000800036">
    <property type="component" value="Unassembled WGS sequence"/>
</dbReference>
<dbReference type="EMBL" id="ML976735">
    <property type="protein sequence ID" value="KAF1967217.1"/>
    <property type="molecule type" value="Genomic_DNA"/>
</dbReference>
<keyword evidence="4" id="KW-0964">Secreted</keyword>
<evidence type="ECO:0000256" key="2">
    <source>
        <dbReference type="ARBA" id="ARBA00004613"/>
    </source>
</evidence>
<proteinExistence type="inferred from homology"/>
<evidence type="ECO:0000256" key="3">
    <source>
        <dbReference type="ARBA" id="ARBA00007799"/>
    </source>
</evidence>
<organism evidence="11 12">
    <name type="scientific">Bimuria novae-zelandiae CBS 107.79</name>
    <dbReference type="NCBI Taxonomy" id="1447943"/>
    <lineage>
        <taxon>Eukaryota</taxon>
        <taxon>Fungi</taxon>
        <taxon>Dikarya</taxon>
        <taxon>Ascomycota</taxon>
        <taxon>Pezizomycotina</taxon>
        <taxon>Dothideomycetes</taxon>
        <taxon>Pleosporomycetidae</taxon>
        <taxon>Pleosporales</taxon>
        <taxon>Massarineae</taxon>
        <taxon>Didymosphaeriaceae</taxon>
        <taxon>Bimuria</taxon>
    </lineage>
</organism>
<keyword evidence="5 10" id="KW-0732">Signal</keyword>
<keyword evidence="12" id="KW-1185">Reference proteome</keyword>
<dbReference type="GO" id="GO:0000272">
    <property type="term" value="P:polysaccharide catabolic process"/>
    <property type="evidence" value="ECO:0007669"/>
    <property type="project" value="UniProtKB-KW"/>
</dbReference>
<dbReference type="PANTHER" id="PTHR42061:SF9">
    <property type="entry name" value="ENDO-CHITOSANASE"/>
    <property type="match status" value="1"/>
</dbReference>
<evidence type="ECO:0000313" key="12">
    <source>
        <dbReference type="Proteomes" id="UP000800036"/>
    </source>
</evidence>
<accession>A0A6A5V1N4</accession>
<dbReference type="PANTHER" id="PTHR42061">
    <property type="entry name" value="ENDO-CHITOSANASE"/>
    <property type="match status" value="1"/>
</dbReference>
<evidence type="ECO:0000256" key="1">
    <source>
        <dbReference type="ARBA" id="ARBA00000405"/>
    </source>
</evidence>
<name>A0A6A5V1N4_9PLEO</name>
<dbReference type="OrthoDB" id="4756206at2759"/>
<evidence type="ECO:0000256" key="7">
    <source>
        <dbReference type="ARBA" id="ARBA00023277"/>
    </source>
</evidence>
<gene>
    <name evidence="11" type="ORF">BU23DRAFT_559554</name>
</gene>
<protein>
    <recommendedName>
        <fullName evidence="10">Endo-chitosanase</fullName>
        <ecNumber evidence="10">3.2.1.132</ecNumber>
    </recommendedName>
</protein>